<dbReference type="Proteomes" id="UP000005707">
    <property type="component" value="Unassembled WGS sequence"/>
</dbReference>
<evidence type="ECO:0000313" key="2">
    <source>
        <dbReference type="Proteomes" id="UP000005707"/>
    </source>
</evidence>
<organism evidence="1 2">
    <name type="scientific">Haloplasma contractile SSD-17B</name>
    <dbReference type="NCBI Taxonomy" id="1033810"/>
    <lineage>
        <taxon>Bacteria</taxon>
        <taxon>Bacillati</taxon>
        <taxon>Mycoplasmatota</taxon>
        <taxon>Mollicutes</taxon>
        <taxon>Haloplasmatales</taxon>
        <taxon>Haloplasmataceae</taxon>
        <taxon>Haloplasma</taxon>
    </lineage>
</organism>
<reference evidence="1 2" key="2">
    <citation type="journal article" date="2013" name="PLoS ONE">
        <title>INDIGO - INtegrated Data Warehouse of MIcrobial GenOmes with Examples from the Red Sea Extremophiles.</title>
        <authorList>
            <person name="Alam I."/>
            <person name="Antunes A."/>
            <person name="Kamau A.A."/>
            <person name="Ba Alawi W."/>
            <person name="Kalkatawi M."/>
            <person name="Stingl U."/>
            <person name="Bajic V.B."/>
        </authorList>
    </citation>
    <scope>NUCLEOTIDE SEQUENCE [LARGE SCALE GENOMIC DNA]</scope>
    <source>
        <strain evidence="1 2">SSD-17B</strain>
    </source>
</reference>
<accession>U2FI99</accession>
<dbReference type="InParanoid" id="U2FI99"/>
<evidence type="ECO:0008006" key="3">
    <source>
        <dbReference type="Google" id="ProtNLM"/>
    </source>
</evidence>
<keyword evidence="2" id="KW-1185">Reference proteome</keyword>
<gene>
    <name evidence="1" type="ORF">HLPCO_003072</name>
</gene>
<name>U2FI99_9MOLU</name>
<evidence type="ECO:0000313" key="1">
    <source>
        <dbReference type="EMBL" id="ERJ10949.1"/>
    </source>
</evidence>
<sequence length="162" mass="18647">MLGISIFLLIMGFFYLTYRYFNNDSEPILIGCSGNVNLQYTEPFNTDEQLLYPSGSIRKPFELTNDSNCVVSYKVYIRNLNGDLKNHVIFKIYSGDTLLYSEDATHFTRENAYGSETPLLANNSKTYDIEIVIKEDIGNDYENKMLDFDLVVTPYNPILKTE</sequence>
<proteinExistence type="predicted"/>
<dbReference type="RefSeq" id="WP_008825321.1">
    <property type="nucleotide sequence ID" value="NZ_AFNU02000022.1"/>
</dbReference>
<dbReference type="AlphaFoldDB" id="U2FI99"/>
<comment type="caution">
    <text evidence="1">The sequence shown here is derived from an EMBL/GenBank/DDBJ whole genome shotgun (WGS) entry which is preliminary data.</text>
</comment>
<dbReference type="EMBL" id="AFNU02000022">
    <property type="protein sequence ID" value="ERJ10949.1"/>
    <property type="molecule type" value="Genomic_DNA"/>
</dbReference>
<reference evidence="1 2" key="1">
    <citation type="journal article" date="2011" name="J. Bacteriol.">
        <title>Genome sequence of Haloplasma contractile, an unusual contractile bacterium from a deep-sea anoxic brine lake.</title>
        <authorList>
            <person name="Antunes A."/>
            <person name="Alam I."/>
            <person name="El Dorry H."/>
            <person name="Siam R."/>
            <person name="Robertson A."/>
            <person name="Bajic V.B."/>
            <person name="Stingl U."/>
        </authorList>
    </citation>
    <scope>NUCLEOTIDE SEQUENCE [LARGE SCALE GENOMIC DNA]</scope>
    <source>
        <strain evidence="1 2">SSD-17B</strain>
    </source>
</reference>
<protein>
    <recommendedName>
        <fullName evidence="3">DUF1616 domain-containing protein</fullName>
    </recommendedName>
</protein>